<dbReference type="Gene3D" id="2.130.10.10">
    <property type="entry name" value="YVTN repeat-like/Quinoprotein amine dehydrogenase"/>
    <property type="match status" value="2"/>
</dbReference>
<dbReference type="GO" id="GO:0005634">
    <property type="term" value="C:nucleus"/>
    <property type="evidence" value="ECO:0007669"/>
    <property type="project" value="TreeGrafter"/>
</dbReference>
<evidence type="ECO:0000256" key="3">
    <source>
        <dbReference type="SAM" id="Phobius"/>
    </source>
</evidence>
<dbReference type="InterPro" id="IPR001680">
    <property type="entry name" value="WD40_rpt"/>
</dbReference>
<dbReference type="GO" id="GO:1990841">
    <property type="term" value="F:promoter-specific chromatin binding"/>
    <property type="evidence" value="ECO:0007669"/>
    <property type="project" value="TreeGrafter"/>
</dbReference>
<dbReference type="InterPro" id="IPR036322">
    <property type="entry name" value="WD40_repeat_dom_sf"/>
</dbReference>
<sequence length="541" mass="59885">MASTQALEVDVNLQVSPTADIWQAVALDASYVRQRALAAPHLTPAQWNLYLRRRYQLSRTSAIKAPTDRCRYISMRQNLLAQKYALHLSFNPGTVNLPRHYLVRRPIAEALLRQEVEIDAPASKGYAFAGIRTIFDHHKGILLFTSLLIFCFIWSIILDSITRIRFAHNDSHRLAIASADGTASICHISDVDSAPHRIDYLESPTSQTGDSTAAALMDVAWSLANTFVVTVSLDASLCLWDMEKRGSLARHLRQVASPNASLLVCEFHPVNNNYIVVGDTMGCVQVINLSTGHVVKNGRDKLHTPPPMRIKLPPCRNRTDLSHYLGRGCITALAFDPQTCRLWVGTDLGLIQAYKCDESTGCLSRTSRFNIPTSTPFLPSITSLSFCAWLSHEDSSRYLLVNAAGVGLILYRVFSNDGRLCLHRHFDLAHSPLRNPPSSNYGLHLLHSCFAPLISFRSSGSTCVVSASEERGAVYVFEVNTLNSKSDNEERRSNAVITCLQGHDCEVGRTVVDVALSWDENVLASADESGVVIIWNRVSAK</sequence>
<dbReference type="Proteomes" id="UP000267029">
    <property type="component" value="Unassembled WGS sequence"/>
</dbReference>
<dbReference type="EMBL" id="UXSR01000026">
    <property type="protein sequence ID" value="VDD74323.1"/>
    <property type="molecule type" value="Genomic_DNA"/>
</dbReference>
<organism evidence="4 5">
    <name type="scientific">Mesocestoides corti</name>
    <name type="common">Flatworm</name>
    <dbReference type="NCBI Taxonomy" id="53468"/>
    <lineage>
        <taxon>Eukaryota</taxon>
        <taxon>Metazoa</taxon>
        <taxon>Spiralia</taxon>
        <taxon>Lophotrochozoa</taxon>
        <taxon>Platyhelminthes</taxon>
        <taxon>Cestoda</taxon>
        <taxon>Eucestoda</taxon>
        <taxon>Cyclophyllidea</taxon>
        <taxon>Mesocestoididae</taxon>
        <taxon>Mesocestoides</taxon>
    </lineage>
</organism>
<dbReference type="Pfam" id="PF00400">
    <property type="entry name" value="WD40"/>
    <property type="match status" value="2"/>
</dbReference>
<dbReference type="SMART" id="SM00320">
    <property type="entry name" value="WD40"/>
    <property type="match status" value="5"/>
</dbReference>
<evidence type="ECO:0000313" key="4">
    <source>
        <dbReference type="EMBL" id="VDD74323.1"/>
    </source>
</evidence>
<evidence type="ECO:0000256" key="1">
    <source>
        <dbReference type="ARBA" id="ARBA00022574"/>
    </source>
</evidence>
<dbReference type="SUPFAM" id="SSF50978">
    <property type="entry name" value="WD40 repeat-like"/>
    <property type="match status" value="1"/>
</dbReference>
<keyword evidence="1" id="KW-0853">WD repeat</keyword>
<keyword evidence="3" id="KW-0472">Membrane</keyword>
<evidence type="ECO:0000313" key="5">
    <source>
        <dbReference type="Proteomes" id="UP000267029"/>
    </source>
</evidence>
<proteinExistence type="predicted"/>
<feature type="transmembrane region" description="Helical" evidence="3">
    <location>
        <begin position="141"/>
        <end position="158"/>
    </location>
</feature>
<gene>
    <name evidence="4" type="ORF">MCOS_LOCUS326</name>
</gene>
<dbReference type="InterPro" id="IPR019775">
    <property type="entry name" value="WD40_repeat_CS"/>
</dbReference>
<name>A0A0R3U1R0_MESCO</name>
<accession>A0A0R3U1R0</accession>
<evidence type="ECO:0000256" key="2">
    <source>
        <dbReference type="ARBA" id="ARBA00022737"/>
    </source>
</evidence>
<dbReference type="PANTHER" id="PTHR22838:SF4">
    <property type="entry name" value="WD REPEAT-CONTAINING PROTEIN 13"/>
    <property type="match status" value="1"/>
</dbReference>
<keyword evidence="3" id="KW-1133">Transmembrane helix</keyword>
<keyword evidence="5" id="KW-1185">Reference proteome</keyword>
<dbReference type="InterPro" id="IPR015943">
    <property type="entry name" value="WD40/YVTN_repeat-like_dom_sf"/>
</dbReference>
<evidence type="ECO:0008006" key="6">
    <source>
        <dbReference type="Google" id="ProtNLM"/>
    </source>
</evidence>
<dbReference type="PROSITE" id="PS00678">
    <property type="entry name" value="WD_REPEATS_1"/>
    <property type="match status" value="1"/>
</dbReference>
<reference evidence="4 5" key="1">
    <citation type="submission" date="2018-10" db="EMBL/GenBank/DDBJ databases">
        <authorList>
            <consortium name="Pathogen Informatics"/>
        </authorList>
    </citation>
    <scope>NUCLEOTIDE SEQUENCE [LARGE SCALE GENOMIC DNA]</scope>
</reference>
<protein>
    <recommendedName>
        <fullName evidence="6">WD repeat-containing protein 13</fullName>
    </recommendedName>
</protein>
<dbReference type="OrthoDB" id="1932312at2759"/>
<dbReference type="PANTHER" id="PTHR22838">
    <property type="entry name" value="WD REPEAT PROTEIN 26-RELATED"/>
    <property type="match status" value="1"/>
</dbReference>
<keyword evidence="3" id="KW-0812">Transmembrane</keyword>
<dbReference type="AlphaFoldDB" id="A0A0R3U1R0"/>
<dbReference type="InterPro" id="IPR051350">
    <property type="entry name" value="WD_repeat-ST_regulator"/>
</dbReference>
<keyword evidence="2" id="KW-0677">Repeat</keyword>
<dbReference type="STRING" id="53468.A0A0R3U1R0"/>